<dbReference type="InterPro" id="IPR016181">
    <property type="entry name" value="Acyl_CoA_acyltransferase"/>
</dbReference>
<dbReference type="InterPro" id="IPR039968">
    <property type="entry name" value="BcerS-like"/>
</dbReference>
<sequence length="377" mass="42791">MKVTVVKGRADLARFIDFPWKVYRDDPNWVPPLKASVRALLDVKKHPFYEGGTGAEAELFIALDGRDVVGRVAGILNHNHNRVHEENVAFFGFFETIDRPDVAHELLTAVEKWASKRGATAVLGPMNPSTNYECGLLIEGFGRPPALMMTYNPQSYVRLIEGAGYRKAKDLHAYISPVHGASLGRLQKLAERTRARNPGLTTRGANLSDFHGEVKLVQEIYNAAWEKNWGFVPMTDSEIEWLAKELKPLVHPELLRFALYDGEPVAFLLTMPDWNPVLADLDGSPLRHPLRTLKHVFKSKPETMEGLRLFTLGTKPEHRKRGIEGILLGEGLEKSIEVGYKWCEYSWILEDNELTKRAVRLMDGELYKVYRVYEKSL</sequence>
<organism evidence="2 3">
    <name type="scientific">Candidatus Sulfomarinibacter kjeldsenii</name>
    <dbReference type="NCBI Taxonomy" id="2885994"/>
    <lineage>
        <taxon>Bacteria</taxon>
        <taxon>Pseudomonadati</taxon>
        <taxon>Acidobacteriota</taxon>
        <taxon>Thermoanaerobaculia</taxon>
        <taxon>Thermoanaerobaculales</taxon>
        <taxon>Candidatus Sulfomarinibacteraceae</taxon>
        <taxon>Candidatus Sulfomarinibacter</taxon>
    </lineage>
</organism>
<comment type="caution">
    <text evidence="2">The sequence shown here is derived from an EMBL/GenBank/DDBJ whole genome shotgun (WGS) entry which is preliminary data.</text>
</comment>
<dbReference type="InterPro" id="IPR000182">
    <property type="entry name" value="GNAT_dom"/>
</dbReference>
<dbReference type="PROSITE" id="PS51186">
    <property type="entry name" value="GNAT"/>
    <property type="match status" value="1"/>
</dbReference>
<dbReference type="Gene3D" id="3.40.630.30">
    <property type="match status" value="1"/>
</dbReference>
<dbReference type="SUPFAM" id="SSF55729">
    <property type="entry name" value="Acyl-CoA N-acyltransferases (Nat)"/>
    <property type="match status" value="1"/>
</dbReference>
<reference evidence="2 3" key="1">
    <citation type="submission" date="2020-08" db="EMBL/GenBank/DDBJ databases">
        <title>Acidobacteriota in marine sediments use diverse sulfur dissimilation pathways.</title>
        <authorList>
            <person name="Wasmund K."/>
        </authorList>
    </citation>
    <scope>NUCLEOTIDE SEQUENCE [LARGE SCALE GENOMIC DNA]</scope>
    <source>
        <strain evidence="2">MAG AM3-A</strain>
    </source>
</reference>
<gene>
    <name evidence="2" type="ORF">IFJ97_05700</name>
</gene>
<evidence type="ECO:0000259" key="1">
    <source>
        <dbReference type="PROSITE" id="PS51186"/>
    </source>
</evidence>
<accession>A0A8J6Y4J9</accession>
<evidence type="ECO:0000313" key="3">
    <source>
        <dbReference type="Proteomes" id="UP000598633"/>
    </source>
</evidence>
<proteinExistence type="predicted"/>
<dbReference type="PANTHER" id="PTHR41368:SF1">
    <property type="entry name" value="PROTEIN YGHO"/>
    <property type="match status" value="1"/>
</dbReference>
<evidence type="ECO:0000313" key="2">
    <source>
        <dbReference type="EMBL" id="MBD3870838.1"/>
    </source>
</evidence>
<dbReference type="AlphaFoldDB" id="A0A8J6Y4J9"/>
<dbReference type="Proteomes" id="UP000598633">
    <property type="component" value="Unassembled WGS sequence"/>
</dbReference>
<name>A0A8J6Y4J9_9BACT</name>
<dbReference type="GO" id="GO:0016747">
    <property type="term" value="F:acyltransferase activity, transferring groups other than amino-acyl groups"/>
    <property type="evidence" value="ECO:0007669"/>
    <property type="project" value="InterPro"/>
</dbReference>
<protein>
    <submittedName>
        <fullName evidence="2">N-acetyltransferase</fullName>
    </submittedName>
</protein>
<dbReference type="EMBL" id="JACXWA010000095">
    <property type="protein sequence ID" value="MBD3870838.1"/>
    <property type="molecule type" value="Genomic_DNA"/>
</dbReference>
<dbReference type="PANTHER" id="PTHR41368">
    <property type="entry name" value="PROTEIN YGHO"/>
    <property type="match status" value="1"/>
</dbReference>
<feature type="domain" description="N-acetyltransferase" evidence="1">
    <location>
        <begin position="205"/>
        <end position="377"/>
    </location>
</feature>